<gene>
    <name evidence="2" type="ORF">C8P63_12512</name>
</gene>
<dbReference type="GO" id="GO:0003676">
    <property type="term" value="F:nucleic acid binding"/>
    <property type="evidence" value="ECO:0007669"/>
    <property type="project" value="InterPro"/>
</dbReference>
<feature type="domain" description="YprB ribonuclease H-like" evidence="1">
    <location>
        <begin position="87"/>
        <end position="255"/>
    </location>
</feature>
<name>A0A2T6BCW8_9BACL</name>
<dbReference type="Gene3D" id="3.30.420.10">
    <property type="entry name" value="Ribonuclease H-like superfamily/Ribonuclease H"/>
    <property type="match status" value="1"/>
</dbReference>
<evidence type="ECO:0000313" key="2">
    <source>
        <dbReference type="EMBL" id="PTX53894.1"/>
    </source>
</evidence>
<dbReference type="SUPFAM" id="SSF53098">
    <property type="entry name" value="Ribonuclease H-like"/>
    <property type="match status" value="1"/>
</dbReference>
<dbReference type="PANTHER" id="PTHR38462">
    <property type="entry name" value="EXONUCLEASE-LIKE PROTEIN"/>
    <property type="match status" value="1"/>
</dbReference>
<dbReference type="Pfam" id="PF13482">
    <property type="entry name" value="RNase_H_2"/>
    <property type="match status" value="1"/>
</dbReference>
<dbReference type="RefSeq" id="WP_170109700.1">
    <property type="nucleotide sequence ID" value="NZ_QBKR01000025.1"/>
</dbReference>
<comment type="caution">
    <text evidence="2">The sequence shown here is derived from an EMBL/GenBank/DDBJ whole genome shotgun (WGS) entry which is preliminary data.</text>
</comment>
<dbReference type="InterPro" id="IPR038720">
    <property type="entry name" value="YprB_RNase_H-like_dom"/>
</dbReference>
<protein>
    <recommendedName>
        <fullName evidence="1">YprB ribonuclease H-like domain-containing protein</fullName>
    </recommendedName>
</protein>
<dbReference type="EMBL" id="QBKR01000025">
    <property type="protein sequence ID" value="PTX53894.1"/>
    <property type="molecule type" value="Genomic_DNA"/>
</dbReference>
<keyword evidence="3" id="KW-1185">Reference proteome</keyword>
<dbReference type="InterPro" id="IPR012337">
    <property type="entry name" value="RNaseH-like_sf"/>
</dbReference>
<evidence type="ECO:0000259" key="1">
    <source>
        <dbReference type="Pfam" id="PF13482"/>
    </source>
</evidence>
<sequence length="405" mass="46915">MSSLRDRLRLHFKNTERPDSPASVKAEMPDAALGFSVRENGSGTYFHRRKEIPLETQIGRWSLGELREAGAGSDLLLPEEAGPEDLLFFDTETTGLGTGAGNLIFLYGIGYFREDVFVVEHYFLPRVGDEAALLKDFLERVAPFSVVVTYNGKAFDWNQLRTRATLHRFPWEGTKEHCDLLYPSRRLWRDFLPSCRLQVVESACLGLERKDDVPGHLAPALYFDFLKKGHLTGLDGVFRHNEQDVLSLVALFIHLHHLLEGRHPPGYPEEGLALGRWWQSRGKDEPALRVFGELLSGSSVPLRIRREAFRESARILKRQGNWSDAHRLWTEWMEEDAWNPEPCVELAKYFEHRTREMEPAYRTAREALRRLSKRRRTGLRVSDKEREALKHRIRRLEEKREGSLF</sequence>
<reference evidence="2 3" key="1">
    <citation type="submission" date="2018-04" db="EMBL/GenBank/DDBJ databases">
        <title>Genomic Encyclopedia of Archaeal and Bacterial Type Strains, Phase II (KMG-II): from individual species to whole genera.</title>
        <authorList>
            <person name="Goeker M."/>
        </authorList>
    </citation>
    <scope>NUCLEOTIDE SEQUENCE [LARGE SCALE GENOMIC DNA]</scope>
    <source>
        <strain evidence="2 3">DSM 45787</strain>
    </source>
</reference>
<proteinExistence type="predicted"/>
<dbReference type="InterPro" id="IPR011990">
    <property type="entry name" value="TPR-like_helical_dom_sf"/>
</dbReference>
<dbReference type="AlphaFoldDB" id="A0A2T6BCW8"/>
<evidence type="ECO:0000313" key="3">
    <source>
        <dbReference type="Proteomes" id="UP000244240"/>
    </source>
</evidence>
<organism evidence="2 3">
    <name type="scientific">Melghirimyces profundicolus</name>
    <dbReference type="NCBI Taxonomy" id="1242148"/>
    <lineage>
        <taxon>Bacteria</taxon>
        <taxon>Bacillati</taxon>
        <taxon>Bacillota</taxon>
        <taxon>Bacilli</taxon>
        <taxon>Bacillales</taxon>
        <taxon>Thermoactinomycetaceae</taxon>
        <taxon>Melghirimyces</taxon>
    </lineage>
</organism>
<dbReference type="Proteomes" id="UP000244240">
    <property type="component" value="Unassembled WGS sequence"/>
</dbReference>
<dbReference type="SUPFAM" id="SSF48452">
    <property type="entry name" value="TPR-like"/>
    <property type="match status" value="1"/>
</dbReference>
<accession>A0A2T6BCW8</accession>
<dbReference type="InterPro" id="IPR036397">
    <property type="entry name" value="RNaseH_sf"/>
</dbReference>
<dbReference type="PANTHER" id="PTHR38462:SF1">
    <property type="entry name" value="YPRB RIBONUCLEASE H-LIKE DOMAIN-CONTAINING PROTEIN"/>
    <property type="match status" value="1"/>
</dbReference>